<dbReference type="InterPro" id="IPR001763">
    <property type="entry name" value="Rhodanese-like_dom"/>
</dbReference>
<dbReference type="Pfam" id="PF00581">
    <property type="entry name" value="Rhodanese"/>
    <property type="match status" value="1"/>
</dbReference>
<dbReference type="InterPro" id="IPR050229">
    <property type="entry name" value="GlpE_sulfurtransferase"/>
</dbReference>
<dbReference type="AlphaFoldDB" id="A0AAV3XP97"/>
<dbReference type="PROSITE" id="PS50206">
    <property type="entry name" value="RHODANESE_3"/>
    <property type="match status" value="1"/>
</dbReference>
<dbReference type="Gene3D" id="3.40.250.10">
    <property type="entry name" value="Rhodanese-like domain"/>
    <property type="match status" value="1"/>
</dbReference>
<dbReference type="InterPro" id="IPR036873">
    <property type="entry name" value="Rhodanese-like_dom_sf"/>
</dbReference>
<dbReference type="CDD" id="cd00158">
    <property type="entry name" value="RHOD"/>
    <property type="match status" value="1"/>
</dbReference>
<protein>
    <submittedName>
        <fullName evidence="2">Rhodanese domain-containing protein</fullName>
    </submittedName>
</protein>
<dbReference type="SMART" id="SM00450">
    <property type="entry name" value="RHOD"/>
    <property type="match status" value="1"/>
</dbReference>
<comment type="caution">
    <text evidence="2">The sequence shown here is derived from an EMBL/GenBank/DDBJ whole genome shotgun (WGS) entry which is preliminary data.</text>
</comment>
<dbReference type="RefSeq" id="WP_226592447.1">
    <property type="nucleotide sequence ID" value="NZ_BLAY01000231.1"/>
</dbReference>
<evidence type="ECO:0000259" key="1">
    <source>
        <dbReference type="PROSITE" id="PS50206"/>
    </source>
</evidence>
<name>A0AAV3XP97_9CYAN</name>
<gene>
    <name evidence="2" type="ORF">MiSe_83610</name>
</gene>
<dbReference type="PANTHER" id="PTHR43031:SF1">
    <property type="entry name" value="PYRIDINE NUCLEOTIDE-DISULPHIDE OXIDOREDUCTASE"/>
    <property type="match status" value="1"/>
</dbReference>
<sequence>MDMEDKVQQAKESVSEGMENVKDKLKEDYHQSGDKVSEAILTIKDKLPNITPTPPGFKPQSSANDLKARLEWGEPGLTILDVRDRETFNNGHIMGAMPMPIDELVDRAKPALPLNRDIYVYADSDDETAQAANQLRDAGFYNVAELKGGLPAWKAIGGPTEGVMEALTPPDAGEYNILSRLATEKKLREQAK</sequence>
<dbReference type="Proteomes" id="UP001050975">
    <property type="component" value="Unassembled WGS sequence"/>
</dbReference>
<organism evidence="2 3">
    <name type="scientific">Microseira wollei NIES-4236</name>
    <dbReference type="NCBI Taxonomy" id="2530354"/>
    <lineage>
        <taxon>Bacteria</taxon>
        <taxon>Bacillati</taxon>
        <taxon>Cyanobacteriota</taxon>
        <taxon>Cyanophyceae</taxon>
        <taxon>Oscillatoriophycideae</taxon>
        <taxon>Aerosakkonematales</taxon>
        <taxon>Aerosakkonemataceae</taxon>
        <taxon>Microseira</taxon>
    </lineage>
</organism>
<keyword evidence="3" id="KW-1185">Reference proteome</keyword>
<evidence type="ECO:0000313" key="2">
    <source>
        <dbReference type="EMBL" id="GET43536.1"/>
    </source>
</evidence>
<dbReference type="SUPFAM" id="SSF52821">
    <property type="entry name" value="Rhodanese/Cell cycle control phosphatase"/>
    <property type="match status" value="1"/>
</dbReference>
<dbReference type="PANTHER" id="PTHR43031">
    <property type="entry name" value="FAD-DEPENDENT OXIDOREDUCTASE"/>
    <property type="match status" value="1"/>
</dbReference>
<proteinExistence type="predicted"/>
<evidence type="ECO:0000313" key="3">
    <source>
        <dbReference type="Proteomes" id="UP001050975"/>
    </source>
</evidence>
<accession>A0AAV3XP97</accession>
<dbReference type="EMBL" id="BLAY01000231">
    <property type="protein sequence ID" value="GET43536.1"/>
    <property type="molecule type" value="Genomic_DNA"/>
</dbReference>
<feature type="domain" description="Rhodanese" evidence="1">
    <location>
        <begin position="73"/>
        <end position="162"/>
    </location>
</feature>
<dbReference type="Gene3D" id="6.10.140.1430">
    <property type="match status" value="1"/>
</dbReference>
<reference evidence="2" key="1">
    <citation type="submission" date="2019-10" db="EMBL/GenBank/DDBJ databases">
        <title>Draft genome sequece of Microseira wollei NIES-4236.</title>
        <authorList>
            <person name="Yamaguchi H."/>
            <person name="Suzuki S."/>
            <person name="Kawachi M."/>
        </authorList>
    </citation>
    <scope>NUCLEOTIDE SEQUENCE</scope>
    <source>
        <strain evidence="2">NIES-4236</strain>
    </source>
</reference>